<dbReference type="GO" id="GO:0046983">
    <property type="term" value="F:protein dimerization activity"/>
    <property type="evidence" value="ECO:0007669"/>
    <property type="project" value="InterPro"/>
</dbReference>
<reference evidence="4" key="4">
    <citation type="submission" date="2019-03" db="UniProtKB">
        <authorList>
            <consortium name="EnsemblPlants"/>
        </authorList>
    </citation>
    <scope>IDENTIFICATION</scope>
</reference>
<reference evidence="4" key="3">
    <citation type="journal article" date="2017" name="Nature">
        <title>Genome sequence of the progenitor of the wheat D genome Aegilops tauschii.</title>
        <authorList>
            <person name="Luo M.C."/>
            <person name="Gu Y.Q."/>
            <person name="Puiu D."/>
            <person name="Wang H."/>
            <person name="Twardziok S.O."/>
            <person name="Deal K.R."/>
            <person name="Huo N."/>
            <person name="Zhu T."/>
            <person name="Wang L."/>
            <person name="Wang Y."/>
            <person name="McGuire P.E."/>
            <person name="Liu S."/>
            <person name="Long H."/>
            <person name="Ramasamy R.K."/>
            <person name="Rodriguez J.C."/>
            <person name="Van S.L."/>
            <person name="Yuan L."/>
            <person name="Wang Z."/>
            <person name="Xia Z."/>
            <person name="Xiao L."/>
            <person name="Anderson O.D."/>
            <person name="Ouyang S."/>
            <person name="Liang Y."/>
            <person name="Zimin A.V."/>
            <person name="Pertea G."/>
            <person name="Qi P."/>
            <person name="Bennetzen J.L."/>
            <person name="Dai X."/>
            <person name="Dawson M.W."/>
            <person name="Muller H.G."/>
            <person name="Kugler K."/>
            <person name="Rivarola-Duarte L."/>
            <person name="Spannagl M."/>
            <person name="Mayer K.F.X."/>
            <person name="Lu F.H."/>
            <person name="Bevan M.W."/>
            <person name="Leroy P."/>
            <person name="Li P."/>
            <person name="You F.M."/>
            <person name="Sun Q."/>
            <person name="Liu Z."/>
            <person name="Lyons E."/>
            <person name="Wicker T."/>
            <person name="Salzberg S.L."/>
            <person name="Devos K.M."/>
            <person name="Dvorak J."/>
        </authorList>
    </citation>
    <scope>NUCLEOTIDE SEQUENCE [LARGE SCALE GENOMIC DNA]</scope>
    <source>
        <strain evidence="4">cv. AL8/78</strain>
    </source>
</reference>
<evidence type="ECO:0000313" key="5">
    <source>
        <dbReference type="Proteomes" id="UP000015105"/>
    </source>
</evidence>
<dbReference type="AlphaFoldDB" id="A0A453S0Q1"/>
<evidence type="ECO:0000259" key="3">
    <source>
        <dbReference type="Pfam" id="PF05699"/>
    </source>
</evidence>
<dbReference type="EnsemblPlants" id="AET7Gv20776000.1">
    <property type="protein sequence ID" value="AET7Gv20776000.1"/>
    <property type="gene ID" value="AET7Gv20776000"/>
</dbReference>
<dbReference type="Gramene" id="AET7Gv20776000.1">
    <property type="protein sequence ID" value="AET7Gv20776000.1"/>
    <property type="gene ID" value="AET7Gv20776000"/>
</dbReference>
<dbReference type="STRING" id="200361.A0A453S0Q1"/>
<reference evidence="4" key="5">
    <citation type="journal article" date="2021" name="G3 (Bethesda)">
        <title>Aegilops tauschii genome assembly Aet v5.0 features greater sequence contiguity and improved annotation.</title>
        <authorList>
            <person name="Wang L."/>
            <person name="Zhu T."/>
            <person name="Rodriguez J.C."/>
            <person name="Deal K.R."/>
            <person name="Dubcovsky J."/>
            <person name="McGuire P.E."/>
            <person name="Lux T."/>
            <person name="Spannagl M."/>
            <person name="Mayer K.F.X."/>
            <person name="Baldrich P."/>
            <person name="Meyers B.C."/>
            <person name="Huo N."/>
            <person name="Gu Y.Q."/>
            <person name="Zhou H."/>
            <person name="Devos K.M."/>
            <person name="Bennetzen J.L."/>
            <person name="Unver T."/>
            <person name="Budak H."/>
            <person name="Gulick P.J."/>
            <person name="Galiba G."/>
            <person name="Kalapos B."/>
            <person name="Nelson D.R."/>
            <person name="Li P."/>
            <person name="You F.M."/>
            <person name="Luo M.C."/>
            <person name="Dvorak J."/>
        </authorList>
    </citation>
    <scope>NUCLEOTIDE SEQUENCE [LARGE SCALE GENOMIC DNA]</scope>
    <source>
        <strain evidence="4">cv. AL8/78</strain>
    </source>
</reference>
<evidence type="ECO:0008006" key="6">
    <source>
        <dbReference type="Google" id="ProtNLM"/>
    </source>
</evidence>
<feature type="domain" description="HAT C-terminal dimerisation" evidence="3">
    <location>
        <begin position="535"/>
        <end position="603"/>
    </location>
</feature>
<evidence type="ECO:0000313" key="4">
    <source>
        <dbReference type="EnsemblPlants" id="AET7Gv20776000.1"/>
    </source>
</evidence>
<dbReference type="PANTHER" id="PTHR32166">
    <property type="entry name" value="OSJNBA0013A04.12 PROTEIN"/>
    <property type="match status" value="1"/>
</dbReference>
<feature type="domain" description="DUF659" evidence="2">
    <location>
        <begin position="162"/>
        <end position="314"/>
    </location>
</feature>
<keyword evidence="5" id="KW-1185">Reference proteome</keyword>
<evidence type="ECO:0000259" key="2">
    <source>
        <dbReference type="Pfam" id="PF04937"/>
    </source>
</evidence>
<dbReference type="Pfam" id="PF04937">
    <property type="entry name" value="DUF659"/>
    <property type="match status" value="1"/>
</dbReference>
<dbReference type="PANTHER" id="PTHR32166:SF105">
    <property type="entry name" value="HAT DIMERIZATION DOMAIN-CONTAINING PROTEIN"/>
    <property type="match status" value="1"/>
</dbReference>
<protein>
    <recommendedName>
        <fullName evidence="6">DUF659 domain-containing protein</fullName>
    </recommendedName>
</protein>
<evidence type="ECO:0000256" key="1">
    <source>
        <dbReference type="SAM" id="MobiDB-lite"/>
    </source>
</evidence>
<reference evidence="5" key="2">
    <citation type="journal article" date="2017" name="Nat. Plants">
        <title>The Aegilops tauschii genome reveals multiple impacts of transposons.</title>
        <authorList>
            <person name="Zhao G."/>
            <person name="Zou C."/>
            <person name="Li K."/>
            <person name="Wang K."/>
            <person name="Li T."/>
            <person name="Gao L."/>
            <person name="Zhang X."/>
            <person name="Wang H."/>
            <person name="Yang Z."/>
            <person name="Liu X."/>
            <person name="Jiang W."/>
            <person name="Mao L."/>
            <person name="Kong X."/>
            <person name="Jiao Y."/>
            <person name="Jia J."/>
        </authorList>
    </citation>
    <scope>NUCLEOTIDE SEQUENCE [LARGE SCALE GENOMIC DNA]</scope>
    <source>
        <strain evidence="5">cv. AL8/78</strain>
    </source>
</reference>
<dbReference type="InterPro" id="IPR008906">
    <property type="entry name" value="HATC_C_dom"/>
</dbReference>
<dbReference type="InterPro" id="IPR007021">
    <property type="entry name" value="DUF659"/>
</dbReference>
<dbReference type="Pfam" id="PF05699">
    <property type="entry name" value="Dimer_Tnp_hAT"/>
    <property type="match status" value="1"/>
</dbReference>
<proteinExistence type="predicted"/>
<dbReference type="SUPFAM" id="SSF53098">
    <property type="entry name" value="Ribonuclease H-like"/>
    <property type="match status" value="1"/>
</dbReference>
<dbReference type="InterPro" id="IPR012337">
    <property type="entry name" value="RNaseH-like_sf"/>
</dbReference>
<dbReference type="Proteomes" id="UP000015105">
    <property type="component" value="Chromosome 7D"/>
</dbReference>
<feature type="region of interest" description="Disordered" evidence="1">
    <location>
        <begin position="32"/>
        <end position="88"/>
    </location>
</feature>
<feature type="compositionally biased region" description="Low complexity" evidence="1">
    <location>
        <begin position="50"/>
        <end position="59"/>
    </location>
</feature>
<name>A0A453S0Q1_AEGTS</name>
<sequence>YCFLLLPPTSPNGPLIPSETKHPPTIRRRLLRLPQNKSRAPNPGMESGSDDGSNSSSSSCPPGIAALRSGRTVAGGKNKSAPSRRQRVTTDLSIYSDLSCRRAPAPPRLQGVLQKDSAKELGQAWAKFFHANGIPGEKADCLHFQEAMKLTQQLGSVVQDVPTGSEIDGPCLQSEYDELMERVAEWKGWWGLYGVTVMCDSWIGPTGTTIVNFMISCDRRMYFHKSVDATGSMQSIPYLYELIRKVVVEEIGQGFVVQIVTQNGSNFKEACGQLIKEYPHIVWQPCAAHTVNLMLMEIGNIPKVDAVLSSAKRICRFFYSYSEPLHAQMKTKIGGELIPPNAARFGTDFMCLQSYWDNKDKLRQWMISNEWEDGPWSREADYDYTYDCLISWSWWEDVKWVLDRIRPLYAVLQHADSPKTRSISGFMPRMIAARDELQSLFQEGSEDLNDFMDVVDRRVVDLYDGTLMIAAGVLDPEAHYKHDLASNPDYMQAFTMAIEKVADSPANAVAALDQFETFRSSSGRFDKDIARRCASTLDPASWWSYFGGEVKLLQGYAIRIVSRCMSSSRCERNWSTYALMHAQATNQLASEKLHKLVYVRYNLNLRFEQSKIDKEEKDGKGKKELDPCRLMMDVALYDKENPIMDWLKTPGSASLTTLDEKDECDLPTPSRAVIGMICKGKSSEDVLDKPIGVLELKKNCILSSRKQKRKRGKMATDNNGSLHGMSTRKKMKDLSSLH</sequence>
<accession>A0A453S0Q1</accession>
<organism evidence="4 5">
    <name type="scientific">Aegilops tauschii subsp. strangulata</name>
    <name type="common">Goatgrass</name>
    <dbReference type="NCBI Taxonomy" id="200361"/>
    <lineage>
        <taxon>Eukaryota</taxon>
        <taxon>Viridiplantae</taxon>
        <taxon>Streptophyta</taxon>
        <taxon>Embryophyta</taxon>
        <taxon>Tracheophyta</taxon>
        <taxon>Spermatophyta</taxon>
        <taxon>Magnoliopsida</taxon>
        <taxon>Liliopsida</taxon>
        <taxon>Poales</taxon>
        <taxon>Poaceae</taxon>
        <taxon>BOP clade</taxon>
        <taxon>Pooideae</taxon>
        <taxon>Triticodae</taxon>
        <taxon>Triticeae</taxon>
        <taxon>Triticinae</taxon>
        <taxon>Aegilops</taxon>
    </lineage>
</organism>
<reference evidence="5" key="1">
    <citation type="journal article" date="2014" name="Science">
        <title>Ancient hybridizations among the ancestral genomes of bread wheat.</title>
        <authorList>
            <consortium name="International Wheat Genome Sequencing Consortium,"/>
            <person name="Marcussen T."/>
            <person name="Sandve S.R."/>
            <person name="Heier L."/>
            <person name="Spannagl M."/>
            <person name="Pfeifer M."/>
            <person name="Jakobsen K.S."/>
            <person name="Wulff B.B."/>
            <person name="Steuernagel B."/>
            <person name="Mayer K.F."/>
            <person name="Olsen O.A."/>
        </authorList>
    </citation>
    <scope>NUCLEOTIDE SEQUENCE [LARGE SCALE GENOMIC DNA]</scope>
    <source>
        <strain evidence="5">cv. AL8/78</strain>
    </source>
</reference>
<feature type="region of interest" description="Disordered" evidence="1">
    <location>
        <begin position="705"/>
        <end position="738"/>
    </location>
</feature>